<gene>
    <name evidence="9" type="ORF">PG991_006504</name>
</gene>
<organism evidence="9 10">
    <name type="scientific">Apiospora marii</name>
    <dbReference type="NCBI Taxonomy" id="335849"/>
    <lineage>
        <taxon>Eukaryota</taxon>
        <taxon>Fungi</taxon>
        <taxon>Dikarya</taxon>
        <taxon>Ascomycota</taxon>
        <taxon>Pezizomycotina</taxon>
        <taxon>Sordariomycetes</taxon>
        <taxon>Xylariomycetidae</taxon>
        <taxon>Amphisphaeriales</taxon>
        <taxon>Apiosporaceae</taxon>
        <taxon>Apiospora</taxon>
    </lineage>
</organism>
<dbReference type="PANTHER" id="PTHR46402">
    <property type="entry name" value="SET AND MYND DOMAIN-CONTAINING PROTEIN 5"/>
    <property type="match status" value="1"/>
</dbReference>
<dbReference type="PROSITE" id="PS50280">
    <property type="entry name" value="SET"/>
    <property type="match status" value="1"/>
</dbReference>
<feature type="region of interest" description="Disordered" evidence="7">
    <location>
        <begin position="383"/>
        <end position="443"/>
    </location>
</feature>
<feature type="domain" description="SET" evidence="8">
    <location>
        <begin position="14"/>
        <end position="219"/>
    </location>
</feature>
<comment type="catalytic activity">
    <reaction evidence="6">
        <text>L-lysyl-[histone] + S-adenosyl-L-methionine = N(6)-methyl-L-lysyl-[histone] + S-adenosyl-L-homocysteine + H(+)</text>
        <dbReference type="Rhea" id="RHEA:10024"/>
        <dbReference type="Rhea" id="RHEA-COMP:9845"/>
        <dbReference type="Rhea" id="RHEA-COMP:9846"/>
        <dbReference type="ChEBI" id="CHEBI:15378"/>
        <dbReference type="ChEBI" id="CHEBI:29969"/>
        <dbReference type="ChEBI" id="CHEBI:57856"/>
        <dbReference type="ChEBI" id="CHEBI:59789"/>
        <dbReference type="ChEBI" id="CHEBI:61929"/>
    </reaction>
    <physiologicalReaction direction="left-to-right" evidence="6">
        <dbReference type="Rhea" id="RHEA:10025"/>
    </physiologicalReaction>
</comment>
<name>A0ABR1RZB4_9PEZI</name>
<dbReference type="Gene3D" id="2.170.270.10">
    <property type="entry name" value="SET domain"/>
    <property type="match status" value="1"/>
</dbReference>
<dbReference type="Pfam" id="PF00856">
    <property type="entry name" value="SET"/>
    <property type="match status" value="1"/>
</dbReference>
<evidence type="ECO:0000256" key="5">
    <source>
        <dbReference type="ARBA" id="ARBA00044528"/>
    </source>
</evidence>
<sequence>MANYSNNNISLDPEFYEVKPTWDHKGNGVFAKRLIRAGTILVQEKPIMQYPEHPAGFFQDDQLDHLKGEFDRLTEQQKQEMLTFHAQARADEDIEHVYRYFRDFNRPAADDPFAAQVEINAAGEGNDDVEIPLTEDEVAGYMPEAEARRYARAVLVLWSNEIGYLDAAGEEQRGLYLRASRLNHRCAPNILTNIATDGTITLRARQRILPGDELTMSYIELGLTREERRQRLLEDFGFECKCDLCDEEDLGPRAGMHEYHVAQLQMSDVGETLRMYRDAEFPLMPLSDANQYLSRCQKRFLHYNKLFWNDYCFYELANIADLWARIWQLTPGNTGPNRSPQAMFVADSWRKTLKQAVERYGPIVFDASDTHLVDARRTLQTSNGQPAIITPAVPAPADPVERAKSRTPEGRQMRRDRTRSPEVQQQQLQQLQQQLQGAAGPSA</sequence>
<evidence type="ECO:0000256" key="6">
    <source>
        <dbReference type="ARBA" id="ARBA00048619"/>
    </source>
</evidence>
<reference evidence="9 10" key="1">
    <citation type="submission" date="2023-01" db="EMBL/GenBank/DDBJ databases">
        <title>Analysis of 21 Apiospora genomes using comparative genomics revels a genus with tremendous synthesis potential of carbohydrate active enzymes and secondary metabolites.</title>
        <authorList>
            <person name="Sorensen T."/>
        </authorList>
    </citation>
    <scope>NUCLEOTIDE SEQUENCE [LARGE SCALE GENOMIC DNA]</scope>
    <source>
        <strain evidence="9 10">CBS 20057</strain>
    </source>
</reference>
<dbReference type="EMBL" id="JAQQWI010000008">
    <property type="protein sequence ID" value="KAK8023265.1"/>
    <property type="molecule type" value="Genomic_DNA"/>
</dbReference>
<evidence type="ECO:0000259" key="8">
    <source>
        <dbReference type="PROSITE" id="PS50280"/>
    </source>
</evidence>
<evidence type="ECO:0000256" key="2">
    <source>
        <dbReference type="ARBA" id="ARBA00022679"/>
    </source>
</evidence>
<evidence type="ECO:0000256" key="1">
    <source>
        <dbReference type="ARBA" id="ARBA00022603"/>
    </source>
</evidence>
<feature type="compositionally biased region" description="Low complexity" evidence="7">
    <location>
        <begin position="424"/>
        <end position="436"/>
    </location>
</feature>
<dbReference type="Proteomes" id="UP001396898">
    <property type="component" value="Unassembled WGS sequence"/>
</dbReference>
<dbReference type="InterPro" id="IPR046341">
    <property type="entry name" value="SET_dom_sf"/>
</dbReference>
<keyword evidence="2" id="KW-0808">Transferase</keyword>
<dbReference type="SUPFAM" id="SSF82199">
    <property type="entry name" value="SET domain"/>
    <property type="match status" value="1"/>
</dbReference>
<feature type="compositionally biased region" description="Basic and acidic residues" evidence="7">
    <location>
        <begin position="399"/>
        <end position="420"/>
    </location>
</feature>
<keyword evidence="1" id="KW-0489">Methyltransferase</keyword>
<accession>A0ABR1RZB4</accession>
<dbReference type="PANTHER" id="PTHR46402:SF2">
    <property type="entry name" value="HISTONE-LYSINE N-TRIMETHYLTRANSFERASE SMYD5"/>
    <property type="match status" value="1"/>
</dbReference>
<keyword evidence="3" id="KW-0949">S-adenosyl-L-methionine</keyword>
<evidence type="ECO:0000256" key="4">
    <source>
        <dbReference type="ARBA" id="ARBA00042380"/>
    </source>
</evidence>
<comment type="caution">
    <text evidence="9">The sequence shown here is derived from an EMBL/GenBank/DDBJ whole genome shotgun (WGS) entry which is preliminary data.</text>
</comment>
<dbReference type="InterPro" id="IPR001214">
    <property type="entry name" value="SET_dom"/>
</dbReference>
<evidence type="ECO:0000256" key="3">
    <source>
        <dbReference type="ARBA" id="ARBA00022691"/>
    </source>
</evidence>
<proteinExistence type="predicted"/>
<dbReference type="CDD" id="cd20071">
    <property type="entry name" value="SET_SMYD"/>
    <property type="match status" value="1"/>
</dbReference>
<dbReference type="SMART" id="SM00317">
    <property type="entry name" value="SET"/>
    <property type="match status" value="1"/>
</dbReference>
<evidence type="ECO:0000256" key="7">
    <source>
        <dbReference type="SAM" id="MobiDB-lite"/>
    </source>
</evidence>
<keyword evidence="10" id="KW-1185">Reference proteome</keyword>
<evidence type="ECO:0000313" key="9">
    <source>
        <dbReference type="EMBL" id="KAK8023265.1"/>
    </source>
</evidence>
<evidence type="ECO:0000313" key="10">
    <source>
        <dbReference type="Proteomes" id="UP001396898"/>
    </source>
</evidence>
<protein>
    <recommendedName>
        <fullName evidence="5">Histone-lysine N-methyltransferase SET5</fullName>
    </recommendedName>
    <alternativeName>
        <fullName evidence="4">SET domain-containing protein 5</fullName>
    </alternativeName>
</protein>